<dbReference type="InterPro" id="IPR013154">
    <property type="entry name" value="ADH-like_N"/>
</dbReference>
<dbReference type="InterPro" id="IPR036291">
    <property type="entry name" value="NAD(P)-bd_dom_sf"/>
</dbReference>
<keyword evidence="5" id="KW-1185">Reference proteome</keyword>
<proteinExistence type="predicted"/>
<dbReference type="GO" id="GO:0016491">
    <property type="term" value="F:oxidoreductase activity"/>
    <property type="evidence" value="ECO:0007669"/>
    <property type="project" value="UniProtKB-KW"/>
</dbReference>
<dbReference type="InterPro" id="IPR013149">
    <property type="entry name" value="ADH-like_C"/>
</dbReference>
<dbReference type="Gene3D" id="3.90.180.10">
    <property type="entry name" value="Medium-chain alcohol dehydrogenases, catalytic domain"/>
    <property type="match status" value="1"/>
</dbReference>
<dbReference type="InterPro" id="IPR011032">
    <property type="entry name" value="GroES-like_sf"/>
</dbReference>
<evidence type="ECO:0000259" key="2">
    <source>
        <dbReference type="Pfam" id="PF00107"/>
    </source>
</evidence>
<dbReference type="SUPFAM" id="SSF51735">
    <property type="entry name" value="NAD(P)-binding Rossmann-fold domains"/>
    <property type="match status" value="1"/>
</dbReference>
<dbReference type="EMBL" id="BJYM01000034">
    <property type="protein sequence ID" value="GEN89908.1"/>
    <property type="molecule type" value="Genomic_DNA"/>
</dbReference>
<dbReference type="RefSeq" id="WP_147212765.1">
    <property type="nucleotide sequence ID" value="NZ_BJYM01000034.1"/>
</dbReference>
<evidence type="ECO:0000256" key="1">
    <source>
        <dbReference type="ARBA" id="ARBA00023002"/>
    </source>
</evidence>
<keyword evidence="1" id="KW-0560">Oxidoreductase</keyword>
<feature type="domain" description="Alcohol dehydrogenase-like N-terminal" evidence="3">
    <location>
        <begin position="30"/>
        <end position="150"/>
    </location>
</feature>
<accession>A0A511ZR23</accession>
<dbReference type="PANTHER" id="PTHR43401:SF2">
    <property type="entry name" value="L-THREONINE 3-DEHYDROGENASE"/>
    <property type="match status" value="1"/>
</dbReference>
<dbReference type="OrthoDB" id="1700359at2"/>
<protein>
    <submittedName>
        <fullName evidence="4">Ribitol-5-phosphate 2-dehydrogenase</fullName>
    </submittedName>
</protein>
<dbReference type="Proteomes" id="UP000321558">
    <property type="component" value="Unassembled WGS sequence"/>
</dbReference>
<comment type="caution">
    <text evidence="4">The sequence shown here is derived from an EMBL/GenBank/DDBJ whole genome shotgun (WGS) entry which is preliminary data.</text>
</comment>
<dbReference type="Pfam" id="PF08240">
    <property type="entry name" value="ADH_N"/>
    <property type="match status" value="1"/>
</dbReference>
<feature type="domain" description="Alcohol dehydrogenase-like C-terminal" evidence="2">
    <location>
        <begin position="243"/>
        <end position="317"/>
    </location>
</feature>
<dbReference type="PANTHER" id="PTHR43401">
    <property type="entry name" value="L-THREONINE 3-DEHYDROGENASE"/>
    <property type="match status" value="1"/>
</dbReference>
<dbReference type="Gene3D" id="3.40.50.720">
    <property type="entry name" value="NAD(P)-binding Rossmann-like Domain"/>
    <property type="match status" value="1"/>
</dbReference>
<organism evidence="4 5">
    <name type="scientific">Oceanobacillus sojae</name>
    <dbReference type="NCBI Taxonomy" id="582851"/>
    <lineage>
        <taxon>Bacteria</taxon>
        <taxon>Bacillati</taxon>
        <taxon>Bacillota</taxon>
        <taxon>Bacilli</taxon>
        <taxon>Bacillales</taxon>
        <taxon>Bacillaceae</taxon>
        <taxon>Oceanobacillus</taxon>
    </lineage>
</organism>
<name>A0A511ZR23_9BACI</name>
<gene>
    <name evidence="4" type="primary">tdh</name>
    <name evidence="4" type="ORF">OSO01_46470</name>
</gene>
<sequence>MSLNVISNVYRLTAPGTFEAVEVERTVSGNDVVVRPHIVSVCHADLRYYTGNRRKEALEAKLPMALFHEGIGTVTNSKHPSFKEGDRVVIVPSIPGFVLNNISKEECCRNCRDGGDDNYCLNGEFLGSGYDGIGQSDLVISGENLVLVPDELEDDTAILAELCSVSLYAINRVGKSLTTANSPKVAVFGDGPVGYLTAAALHFVCGIEKENLLVFGAIEDKIAQFESFATTALVHDYDFKAVEGVNTVFECTGGKFSSSAINQSIDLLDYDSNLVLMGVTEDLVPINTRDILEKGITVKGSSRSTGKEFRQLMEAFKNPGYREVLSKLIPEEHFIVESPEDMRKAMEHDANYRGWIKTYLTLKW</sequence>
<evidence type="ECO:0000313" key="5">
    <source>
        <dbReference type="Proteomes" id="UP000321558"/>
    </source>
</evidence>
<evidence type="ECO:0000259" key="3">
    <source>
        <dbReference type="Pfam" id="PF08240"/>
    </source>
</evidence>
<reference evidence="4 5" key="1">
    <citation type="submission" date="2019-07" db="EMBL/GenBank/DDBJ databases">
        <title>Whole genome shotgun sequence of Oceanobacillus sojae NBRC 105379.</title>
        <authorList>
            <person name="Hosoyama A."/>
            <person name="Uohara A."/>
            <person name="Ohji S."/>
            <person name="Ichikawa N."/>
        </authorList>
    </citation>
    <scope>NUCLEOTIDE SEQUENCE [LARGE SCALE GENOMIC DNA]</scope>
    <source>
        <strain evidence="4 5">NBRC 105379</strain>
    </source>
</reference>
<dbReference type="SUPFAM" id="SSF50129">
    <property type="entry name" value="GroES-like"/>
    <property type="match status" value="1"/>
</dbReference>
<dbReference type="AlphaFoldDB" id="A0A511ZR23"/>
<dbReference type="Pfam" id="PF00107">
    <property type="entry name" value="ADH_zinc_N"/>
    <property type="match status" value="1"/>
</dbReference>
<dbReference type="InterPro" id="IPR050129">
    <property type="entry name" value="Zn_alcohol_dh"/>
</dbReference>
<evidence type="ECO:0000313" key="4">
    <source>
        <dbReference type="EMBL" id="GEN89908.1"/>
    </source>
</evidence>